<accession>A0A1E3AJK2</accession>
<dbReference type="EMBL" id="MCGH01000001">
    <property type="protein sequence ID" value="ODM08852.1"/>
    <property type="molecule type" value="Genomic_DNA"/>
</dbReference>
<sequence>MVYYEMKKIFSKTSGRIAVICLIGLLIVVCGFAVSGVSYMNEQGEKENGVAAVRKLREVKKEWSGPLTEEKIGEVIAANLAVNNTEEYRSRDIRKSDIAFGWKQGFSDIRMLLVYAYGAFRDYDYYRPDSLVPEDAEAFYANRTAHLKEWLDTEAKDQFSEEEKAFLVEKYQEMETPLYYDYADGWKQLFEFASTLLMIMVLILGFLAANLFSCEYQYKADSVFFASCHGRGRAVSAKIKAGFLLITGIYWLSVLLYVGIVLGILGADGANCVIQTGRGGWKSFYNITYWQEGLLVFAGGYAGCLFILFLTMLISAASRTAVVAVMMPFILIFVPSFLGGIRFPLINKILGLMPDQLLQMNMVVSYFNLYSIAGRIMGAAGIILVVYSVMTVMICPLLYRIYRKAQVK</sequence>
<evidence type="ECO:0000256" key="1">
    <source>
        <dbReference type="SAM" id="Phobius"/>
    </source>
</evidence>
<keyword evidence="1" id="KW-0472">Membrane</keyword>
<evidence type="ECO:0000313" key="3">
    <source>
        <dbReference type="Proteomes" id="UP000094067"/>
    </source>
</evidence>
<feature type="transmembrane region" description="Helical" evidence="1">
    <location>
        <begin position="294"/>
        <end position="314"/>
    </location>
</feature>
<feature type="transmembrane region" description="Helical" evidence="1">
    <location>
        <begin position="321"/>
        <end position="346"/>
    </location>
</feature>
<organism evidence="2 3">
    <name type="scientific">Eisenbergiella tayi</name>
    <dbReference type="NCBI Taxonomy" id="1432052"/>
    <lineage>
        <taxon>Bacteria</taxon>
        <taxon>Bacillati</taxon>
        <taxon>Bacillota</taxon>
        <taxon>Clostridia</taxon>
        <taxon>Lachnospirales</taxon>
        <taxon>Lachnospiraceae</taxon>
        <taxon>Eisenbergiella</taxon>
    </lineage>
</organism>
<dbReference type="Proteomes" id="UP000094067">
    <property type="component" value="Unassembled WGS sequence"/>
</dbReference>
<feature type="transmembrane region" description="Helical" evidence="1">
    <location>
        <begin position="17"/>
        <end position="40"/>
    </location>
</feature>
<dbReference type="RefSeq" id="WP_069151118.1">
    <property type="nucleotide sequence ID" value="NZ_MCGH01000001.1"/>
</dbReference>
<dbReference type="PANTHER" id="PTHR37305">
    <property type="entry name" value="INTEGRAL MEMBRANE PROTEIN-RELATED"/>
    <property type="match status" value="1"/>
</dbReference>
<feature type="transmembrane region" description="Helical" evidence="1">
    <location>
        <begin position="366"/>
        <end position="399"/>
    </location>
</feature>
<reference evidence="2 3" key="1">
    <citation type="submission" date="2016-07" db="EMBL/GenBank/DDBJ databases">
        <title>Characterization of isolates of Eisenbergiella tayi derived from blood cultures, using whole genome sequencing.</title>
        <authorList>
            <person name="Burdz T."/>
            <person name="Wiebe D."/>
            <person name="Huynh C."/>
            <person name="Bernard K."/>
        </authorList>
    </citation>
    <scope>NUCLEOTIDE SEQUENCE [LARGE SCALE GENOMIC DNA]</scope>
    <source>
        <strain evidence="2 3">NML 110608</strain>
    </source>
</reference>
<keyword evidence="1" id="KW-1133">Transmembrane helix</keyword>
<comment type="caution">
    <text evidence="2">The sequence shown here is derived from an EMBL/GenBank/DDBJ whole genome shotgun (WGS) entry which is preliminary data.</text>
</comment>
<dbReference type="PANTHER" id="PTHR37305:SF1">
    <property type="entry name" value="MEMBRANE PROTEIN"/>
    <property type="match status" value="1"/>
</dbReference>
<protein>
    <submittedName>
        <fullName evidence="2">ABC-2 family transporter protein</fullName>
    </submittedName>
</protein>
<evidence type="ECO:0000313" key="2">
    <source>
        <dbReference type="EMBL" id="ODM08852.1"/>
    </source>
</evidence>
<keyword evidence="1" id="KW-0812">Transmembrane</keyword>
<proteinExistence type="predicted"/>
<name>A0A1E3AJK2_9FIRM</name>
<feature type="transmembrane region" description="Helical" evidence="1">
    <location>
        <begin position="192"/>
        <end position="212"/>
    </location>
</feature>
<dbReference type="AlphaFoldDB" id="A0A1E3AJK2"/>
<feature type="transmembrane region" description="Helical" evidence="1">
    <location>
        <begin position="241"/>
        <end position="265"/>
    </location>
</feature>
<gene>
    <name evidence="2" type="ORF">BEI61_00481</name>
</gene>
<dbReference type="PATRIC" id="fig|1432052.4.peg.542"/>